<organism evidence="1 2">
    <name type="scientific">Vibrio mediterranei</name>
    <dbReference type="NCBI Taxonomy" id="689"/>
    <lineage>
        <taxon>Bacteria</taxon>
        <taxon>Pseudomonadati</taxon>
        <taxon>Pseudomonadota</taxon>
        <taxon>Gammaproteobacteria</taxon>
        <taxon>Vibrionales</taxon>
        <taxon>Vibrionaceae</taxon>
        <taxon>Vibrio</taxon>
    </lineage>
</organism>
<protein>
    <submittedName>
        <fullName evidence="1">Uncharacterized protein</fullName>
    </submittedName>
</protein>
<evidence type="ECO:0000313" key="2">
    <source>
        <dbReference type="Proteomes" id="UP000279760"/>
    </source>
</evidence>
<dbReference type="EMBL" id="CP033577">
    <property type="protein sequence ID" value="AYV22263.1"/>
    <property type="molecule type" value="Genomic_DNA"/>
</dbReference>
<dbReference type="Proteomes" id="UP000279760">
    <property type="component" value="Chromosome 1"/>
</dbReference>
<proteinExistence type="predicted"/>
<gene>
    <name evidence="1" type="ORF">ECB94_13910</name>
</gene>
<accession>A0A3G4VBS5</accession>
<sequence length="94" mass="10340">MTSLMAQSTAEFGVDSTIRGYVLSVYFHVMYRVGSLSGNANKNMLTIVSRSPNNAELPATSISNVLHCPFSLYERSILSLRLISTLKLDEVIVV</sequence>
<evidence type="ECO:0000313" key="1">
    <source>
        <dbReference type="EMBL" id="AYV22263.1"/>
    </source>
</evidence>
<dbReference type="AlphaFoldDB" id="A0A3G4VBS5"/>
<reference evidence="1 2" key="1">
    <citation type="submission" date="2018-11" db="EMBL/GenBank/DDBJ databases">
        <title>Complete Genome Sequence of Vbrio mediterranei 117-T6: a Potential Pathogen Bacteria Isolated from the Conchocelis of Pyropia.</title>
        <authorList>
            <person name="Liu Q."/>
        </authorList>
    </citation>
    <scope>NUCLEOTIDE SEQUENCE [LARGE SCALE GENOMIC DNA]</scope>
    <source>
        <strain evidence="1 2">117-T6</strain>
    </source>
</reference>
<name>A0A3G4VBS5_9VIBR</name>